<dbReference type="AlphaFoldDB" id="A0A9W9Z107"/>
<dbReference type="SMART" id="SM00338">
    <property type="entry name" value="BRLZ"/>
    <property type="match status" value="1"/>
</dbReference>
<evidence type="ECO:0000256" key="1">
    <source>
        <dbReference type="ARBA" id="ARBA00006882"/>
    </source>
</evidence>
<dbReference type="GO" id="GO:0000981">
    <property type="term" value="F:DNA-binding transcription factor activity, RNA polymerase II-specific"/>
    <property type="evidence" value="ECO:0007669"/>
    <property type="project" value="TreeGrafter"/>
</dbReference>
<comment type="caution">
    <text evidence="8">The sequence shown here is derived from an EMBL/GenBank/DDBJ whole genome shotgun (WGS) entry which is preliminary data.</text>
</comment>
<dbReference type="InterPro" id="IPR050946">
    <property type="entry name" value="AP-1_TF_bZIP"/>
</dbReference>
<dbReference type="GO" id="GO:0000978">
    <property type="term" value="F:RNA polymerase II cis-regulatory region sequence-specific DNA binding"/>
    <property type="evidence" value="ECO:0007669"/>
    <property type="project" value="TreeGrafter"/>
</dbReference>
<evidence type="ECO:0000256" key="2">
    <source>
        <dbReference type="ARBA" id="ARBA00023015"/>
    </source>
</evidence>
<evidence type="ECO:0000313" key="8">
    <source>
        <dbReference type="EMBL" id="KAJ7372981.1"/>
    </source>
</evidence>
<dbReference type="InterPro" id="IPR005643">
    <property type="entry name" value="JNK"/>
</dbReference>
<dbReference type="GO" id="GO:0051726">
    <property type="term" value="P:regulation of cell cycle"/>
    <property type="evidence" value="ECO:0007669"/>
    <property type="project" value="TreeGrafter"/>
</dbReference>
<sequence>MEASLYDEEIMPTTSSSQSVSYDKGKLKLDFTSASSSTRPRRQTPLDAAMLTSPDLNLLTLGSPELEKLIMGYGGILTTPTPTQLFKGTGTPTCTVTEQQELYARGFMEALQKLHDKQEPNSNGQSSVQNVLNSNAFVQNALNLSFATAAANMINNTTSTVASTTPLLSTGTSTISTQSLPLVSLSSAGGATQIFPDFQRTAVGAIHFDRPSTSYGQALNVQIPPQQPRLDNVKLEESQVVPGTPPLPPIDLALQETVKTERKKQRNRVAASKCRKRKLEKEADLEEKVDELKNINSDLHTEVSELRKQVYQLKLQVMKHVHGGCEIMLQSQGIEVSTSA</sequence>
<feature type="coiled-coil region" evidence="5">
    <location>
        <begin position="262"/>
        <end position="309"/>
    </location>
</feature>
<feature type="region of interest" description="Disordered" evidence="6">
    <location>
        <begin position="1"/>
        <end position="22"/>
    </location>
</feature>
<dbReference type="InterPro" id="IPR046347">
    <property type="entry name" value="bZIP_sf"/>
</dbReference>
<dbReference type="InterPro" id="IPR004827">
    <property type="entry name" value="bZIP"/>
</dbReference>
<feature type="compositionally biased region" description="Acidic residues" evidence="6">
    <location>
        <begin position="1"/>
        <end position="10"/>
    </location>
</feature>
<dbReference type="EMBL" id="MU826833">
    <property type="protein sequence ID" value="KAJ7372981.1"/>
    <property type="molecule type" value="Genomic_DNA"/>
</dbReference>
<dbReference type="Pfam" id="PF03957">
    <property type="entry name" value="Jun"/>
    <property type="match status" value="1"/>
</dbReference>
<feature type="domain" description="BZIP" evidence="7">
    <location>
        <begin position="257"/>
        <end position="320"/>
    </location>
</feature>
<proteinExistence type="inferred from homology"/>
<dbReference type="SUPFAM" id="SSF57959">
    <property type="entry name" value="Leucine zipper domain"/>
    <property type="match status" value="1"/>
</dbReference>
<keyword evidence="9" id="KW-1185">Reference proteome</keyword>
<keyword evidence="4" id="KW-0804">Transcription</keyword>
<comment type="similarity">
    <text evidence="1">Belongs to the bZIP family. Jun subfamily.</text>
</comment>
<dbReference type="GO" id="GO:0005667">
    <property type="term" value="C:transcription regulator complex"/>
    <property type="evidence" value="ECO:0007669"/>
    <property type="project" value="TreeGrafter"/>
</dbReference>
<accession>A0A9W9Z107</accession>
<name>A0A9W9Z107_9CNID</name>
<dbReference type="PROSITE" id="PS00036">
    <property type="entry name" value="BZIP_BASIC"/>
    <property type="match status" value="1"/>
</dbReference>
<feature type="compositionally biased region" description="Polar residues" evidence="6">
    <location>
        <begin position="12"/>
        <end position="21"/>
    </location>
</feature>
<evidence type="ECO:0000256" key="3">
    <source>
        <dbReference type="ARBA" id="ARBA00023125"/>
    </source>
</evidence>
<dbReference type="PROSITE" id="PS50217">
    <property type="entry name" value="BZIP"/>
    <property type="match status" value="1"/>
</dbReference>
<keyword evidence="3" id="KW-0238">DNA-binding</keyword>
<evidence type="ECO:0000256" key="4">
    <source>
        <dbReference type="ARBA" id="ARBA00023163"/>
    </source>
</evidence>
<evidence type="ECO:0000256" key="6">
    <source>
        <dbReference type="SAM" id="MobiDB-lite"/>
    </source>
</evidence>
<keyword evidence="2" id="KW-0805">Transcription regulation</keyword>
<reference evidence="8" key="1">
    <citation type="submission" date="2023-01" db="EMBL/GenBank/DDBJ databases">
        <title>Genome assembly of the deep-sea coral Lophelia pertusa.</title>
        <authorList>
            <person name="Herrera S."/>
            <person name="Cordes E."/>
        </authorList>
    </citation>
    <scope>NUCLEOTIDE SEQUENCE</scope>
    <source>
        <strain evidence="8">USNM1676648</strain>
        <tissue evidence="8">Polyp</tissue>
    </source>
</reference>
<protein>
    <recommendedName>
        <fullName evidence="7">BZIP domain-containing protein</fullName>
    </recommendedName>
</protein>
<dbReference type="Proteomes" id="UP001163046">
    <property type="component" value="Unassembled WGS sequence"/>
</dbReference>
<dbReference type="PANTHER" id="PTHR11462:SF35">
    <property type="entry name" value="TRANSCRIPTION FACTOR JRA"/>
    <property type="match status" value="1"/>
</dbReference>
<dbReference type="PRINTS" id="PR00043">
    <property type="entry name" value="LEUZIPPRJUN"/>
</dbReference>
<organism evidence="8 9">
    <name type="scientific">Desmophyllum pertusum</name>
    <dbReference type="NCBI Taxonomy" id="174260"/>
    <lineage>
        <taxon>Eukaryota</taxon>
        <taxon>Metazoa</taxon>
        <taxon>Cnidaria</taxon>
        <taxon>Anthozoa</taxon>
        <taxon>Hexacorallia</taxon>
        <taxon>Scleractinia</taxon>
        <taxon>Caryophylliina</taxon>
        <taxon>Caryophylliidae</taxon>
        <taxon>Desmophyllum</taxon>
    </lineage>
</organism>
<dbReference type="Gene3D" id="1.20.5.170">
    <property type="match status" value="1"/>
</dbReference>
<dbReference type="InterPro" id="IPR002112">
    <property type="entry name" value="Leuzip_Jun"/>
</dbReference>
<dbReference type="OrthoDB" id="2187714at2759"/>
<dbReference type="CDD" id="cd14696">
    <property type="entry name" value="bZIP_Jun"/>
    <property type="match status" value="1"/>
</dbReference>
<evidence type="ECO:0000259" key="7">
    <source>
        <dbReference type="PROSITE" id="PS50217"/>
    </source>
</evidence>
<evidence type="ECO:0000256" key="5">
    <source>
        <dbReference type="SAM" id="Coils"/>
    </source>
</evidence>
<dbReference type="GO" id="GO:0042127">
    <property type="term" value="P:regulation of cell population proliferation"/>
    <property type="evidence" value="ECO:0007669"/>
    <property type="project" value="TreeGrafter"/>
</dbReference>
<keyword evidence="5" id="KW-0175">Coiled coil</keyword>
<gene>
    <name evidence="8" type="ORF">OS493_015450</name>
</gene>
<dbReference type="Pfam" id="PF00170">
    <property type="entry name" value="bZIP_1"/>
    <property type="match status" value="1"/>
</dbReference>
<evidence type="ECO:0000313" key="9">
    <source>
        <dbReference type="Proteomes" id="UP001163046"/>
    </source>
</evidence>
<dbReference type="PANTHER" id="PTHR11462">
    <property type="entry name" value="JUN TRANSCRIPTION FACTOR-RELATED"/>
    <property type="match status" value="1"/>
</dbReference>